<comment type="caution">
    <text evidence="2">The sequence shown here is derived from an EMBL/GenBank/DDBJ whole genome shotgun (WGS) entry which is preliminary data.</text>
</comment>
<name>A0A0F9P4V6_9ZZZZ</name>
<accession>A0A0F9P4V6</accession>
<sequence>MSQPATIGYADLKTTKQYLNIPDSNTVSDEKIASHMRDADSFVNVQVGVHRDTPLKNPDRQLISLASGLSASLYNYWQTPAKNQTLDGIKQWEKRIGDHVRAVYGQEDITGHTGGTFTTTSGITGTESSSGSTV</sequence>
<organism evidence="2">
    <name type="scientific">marine sediment metagenome</name>
    <dbReference type="NCBI Taxonomy" id="412755"/>
    <lineage>
        <taxon>unclassified sequences</taxon>
        <taxon>metagenomes</taxon>
        <taxon>ecological metagenomes</taxon>
    </lineage>
</organism>
<gene>
    <name evidence="2" type="ORF">LCGC14_0870670</name>
</gene>
<feature type="region of interest" description="Disordered" evidence="1">
    <location>
        <begin position="111"/>
        <end position="134"/>
    </location>
</feature>
<evidence type="ECO:0000313" key="2">
    <source>
        <dbReference type="EMBL" id="KKN26835.1"/>
    </source>
</evidence>
<reference evidence="2" key="1">
    <citation type="journal article" date="2015" name="Nature">
        <title>Complex archaea that bridge the gap between prokaryotes and eukaryotes.</title>
        <authorList>
            <person name="Spang A."/>
            <person name="Saw J.H."/>
            <person name="Jorgensen S.L."/>
            <person name="Zaremba-Niedzwiedzka K."/>
            <person name="Martijn J."/>
            <person name="Lind A.E."/>
            <person name="van Eijk R."/>
            <person name="Schleper C."/>
            <person name="Guy L."/>
            <person name="Ettema T.J."/>
        </authorList>
    </citation>
    <scope>NUCLEOTIDE SEQUENCE</scope>
</reference>
<proteinExistence type="predicted"/>
<feature type="compositionally biased region" description="Low complexity" evidence="1">
    <location>
        <begin position="115"/>
        <end position="134"/>
    </location>
</feature>
<protein>
    <submittedName>
        <fullName evidence="2">Uncharacterized protein</fullName>
    </submittedName>
</protein>
<dbReference type="EMBL" id="LAZR01002690">
    <property type="protein sequence ID" value="KKN26835.1"/>
    <property type="molecule type" value="Genomic_DNA"/>
</dbReference>
<dbReference type="AlphaFoldDB" id="A0A0F9P4V6"/>
<evidence type="ECO:0000256" key="1">
    <source>
        <dbReference type="SAM" id="MobiDB-lite"/>
    </source>
</evidence>